<protein>
    <submittedName>
        <fullName evidence="2">Uncharacterized protein</fullName>
    </submittedName>
</protein>
<evidence type="ECO:0000256" key="1">
    <source>
        <dbReference type="SAM" id="MobiDB-lite"/>
    </source>
</evidence>
<reference evidence="2 3" key="1">
    <citation type="submission" date="2024-09" db="EMBL/GenBank/DDBJ databases">
        <title>Chromosome-scale assembly of Riccia sorocarpa.</title>
        <authorList>
            <person name="Paukszto L."/>
        </authorList>
    </citation>
    <scope>NUCLEOTIDE SEQUENCE [LARGE SCALE GENOMIC DNA]</scope>
    <source>
        <strain evidence="2">LP-2024</strain>
        <tissue evidence="2">Aerial parts of the thallus</tissue>
    </source>
</reference>
<dbReference type="EMBL" id="JBJQOH010000007">
    <property type="protein sequence ID" value="KAL3681003.1"/>
    <property type="molecule type" value="Genomic_DNA"/>
</dbReference>
<dbReference type="Proteomes" id="UP001633002">
    <property type="component" value="Unassembled WGS sequence"/>
</dbReference>
<name>A0ABD3GP48_9MARC</name>
<feature type="compositionally biased region" description="Acidic residues" evidence="1">
    <location>
        <begin position="84"/>
        <end position="112"/>
    </location>
</feature>
<accession>A0ABD3GP48</accession>
<sequence length="112" mass="12492">MEALLAGWQVCCIPASEVEKSFLDDYLVLMIDVVDSGHALKRYLDSWKIIRYSSCRLYRPLAGAFAHHEMTEAEKQLLAGRDGENEEEQEDDNGEAQNGGEEESGDEPDGVV</sequence>
<organism evidence="2 3">
    <name type="scientific">Riccia sorocarpa</name>
    <dbReference type="NCBI Taxonomy" id="122646"/>
    <lineage>
        <taxon>Eukaryota</taxon>
        <taxon>Viridiplantae</taxon>
        <taxon>Streptophyta</taxon>
        <taxon>Embryophyta</taxon>
        <taxon>Marchantiophyta</taxon>
        <taxon>Marchantiopsida</taxon>
        <taxon>Marchantiidae</taxon>
        <taxon>Marchantiales</taxon>
        <taxon>Ricciaceae</taxon>
        <taxon>Riccia</taxon>
    </lineage>
</organism>
<comment type="caution">
    <text evidence="2">The sequence shown here is derived from an EMBL/GenBank/DDBJ whole genome shotgun (WGS) entry which is preliminary data.</text>
</comment>
<evidence type="ECO:0000313" key="2">
    <source>
        <dbReference type="EMBL" id="KAL3681003.1"/>
    </source>
</evidence>
<gene>
    <name evidence="2" type="ORF">R1sor_023959</name>
</gene>
<keyword evidence="3" id="KW-1185">Reference proteome</keyword>
<evidence type="ECO:0000313" key="3">
    <source>
        <dbReference type="Proteomes" id="UP001633002"/>
    </source>
</evidence>
<dbReference type="AlphaFoldDB" id="A0ABD3GP48"/>
<proteinExistence type="predicted"/>
<feature type="region of interest" description="Disordered" evidence="1">
    <location>
        <begin position="73"/>
        <end position="112"/>
    </location>
</feature>